<dbReference type="GO" id="GO:0045944">
    <property type="term" value="P:positive regulation of transcription by RNA polymerase II"/>
    <property type="evidence" value="ECO:0007669"/>
    <property type="project" value="TreeGrafter"/>
</dbReference>
<keyword evidence="7" id="KW-0528">Neurotoxin</keyword>
<dbReference type="GO" id="GO:0044218">
    <property type="term" value="C:other organism cell membrane"/>
    <property type="evidence" value="ECO:0007669"/>
    <property type="project" value="UniProtKB-KW"/>
</dbReference>
<evidence type="ECO:0000256" key="12">
    <source>
        <dbReference type="PROSITE-ProRule" id="PRU00023"/>
    </source>
</evidence>
<keyword evidence="8" id="KW-0677">Repeat</keyword>
<evidence type="ECO:0000256" key="11">
    <source>
        <dbReference type="ARBA" id="ARBA00023298"/>
    </source>
</evidence>
<keyword evidence="9" id="KW-0638">Presynaptic neurotoxin</keyword>
<evidence type="ECO:0000256" key="9">
    <source>
        <dbReference type="ARBA" id="ARBA00023028"/>
    </source>
</evidence>
<dbReference type="Proteomes" id="UP000886998">
    <property type="component" value="Unassembled WGS sequence"/>
</dbReference>
<keyword evidence="5" id="KW-1052">Target cell membrane</keyword>
<dbReference type="PANTHER" id="PTHR24193">
    <property type="entry name" value="ANKYRIN REPEAT PROTEIN"/>
    <property type="match status" value="1"/>
</dbReference>
<dbReference type="GO" id="GO:0090729">
    <property type="term" value="F:toxin activity"/>
    <property type="evidence" value="ECO:0007669"/>
    <property type="project" value="UniProtKB-KW"/>
</dbReference>
<dbReference type="PROSITE" id="PS50297">
    <property type="entry name" value="ANK_REP_REGION"/>
    <property type="match status" value="1"/>
</dbReference>
<keyword evidence="10 12" id="KW-0040">ANK repeat</keyword>
<evidence type="ECO:0000313" key="14">
    <source>
        <dbReference type="Proteomes" id="UP000886998"/>
    </source>
</evidence>
<dbReference type="InterPro" id="IPR050663">
    <property type="entry name" value="Ankyrin-SOCS_Box"/>
</dbReference>
<keyword evidence="6" id="KW-0800">Toxin</keyword>
<evidence type="ECO:0000256" key="6">
    <source>
        <dbReference type="ARBA" id="ARBA00022656"/>
    </source>
</evidence>
<dbReference type="EMBL" id="BMAV01013773">
    <property type="protein sequence ID" value="GFY61675.1"/>
    <property type="molecule type" value="Genomic_DNA"/>
</dbReference>
<feature type="repeat" description="ANK" evidence="12">
    <location>
        <begin position="37"/>
        <end position="70"/>
    </location>
</feature>
<dbReference type="GO" id="GO:0000976">
    <property type="term" value="F:transcription cis-regulatory region binding"/>
    <property type="evidence" value="ECO:0007669"/>
    <property type="project" value="TreeGrafter"/>
</dbReference>
<dbReference type="InterPro" id="IPR002110">
    <property type="entry name" value="Ankyrin_rpt"/>
</dbReference>
<dbReference type="SMART" id="SM00248">
    <property type="entry name" value="ANK"/>
    <property type="match status" value="2"/>
</dbReference>
<evidence type="ECO:0000256" key="3">
    <source>
        <dbReference type="ARBA" id="ARBA00022483"/>
    </source>
</evidence>
<proteinExistence type="predicted"/>
<accession>A0A8X6XWQ3</accession>
<gene>
    <name evidence="13" type="primary">AVEN_195517_1</name>
    <name evidence="13" type="ORF">TNIN_429221</name>
</gene>
<dbReference type="GO" id="GO:0005576">
    <property type="term" value="C:extracellular region"/>
    <property type="evidence" value="ECO:0007669"/>
    <property type="project" value="UniProtKB-SubCell"/>
</dbReference>
<reference evidence="13" key="1">
    <citation type="submission" date="2020-08" db="EMBL/GenBank/DDBJ databases">
        <title>Multicomponent nature underlies the extraordinary mechanical properties of spider dragline silk.</title>
        <authorList>
            <person name="Kono N."/>
            <person name="Nakamura H."/>
            <person name="Mori M."/>
            <person name="Yoshida Y."/>
            <person name="Ohtoshi R."/>
            <person name="Malay A.D."/>
            <person name="Moran D.A.P."/>
            <person name="Tomita M."/>
            <person name="Numata K."/>
            <person name="Arakawa K."/>
        </authorList>
    </citation>
    <scope>NUCLEOTIDE SEQUENCE</scope>
</reference>
<dbReference type="GO" id="GO:0006887">
    <property type="term" value="P:exocytosis"/>
    <property type="evidence" value="ECO:0007669"/>
    <property type="project" value="UniProtKB-KW"/>
</dbReference>
<evidence type="ECO:0000256" key="2">
    <source>
        <dbReference type="ARBA" id="ARBA00004613"/>
    </source>
</evidence>
<evidence type="ECO:0000256" key="5">
    <source>
        <dbReference type="ARBA" id="ARBA00022537"/>
    </source>
</evidence>
<keyword evidence="4" id="KW-0964">Secreted</keyword>
<comment type="caution">
    <text evidence="13">The sequence shown here is derived from an EMBL/GenBank/DDBJ whole genome shotgun (WGS) entry which is preliminary data.</text>
</comment>
<dbReference type="GO" id="GO:0044231">
    <property type="term" value="C:host cell presynaptic membrane"/>
    <property type="evidence" value="ECO:0007669"/>
    <property type="project" value="UniProtKB-KW"/>
</dbReference>
<keyword evidence="11" id="KW-0472">Membrane</keyword>
<dbReference type="InterPro" id="IPR036770">
    <property type="entry name" value="Ankyrin_rpt-contain_sf"/>
</dbReference>
<evidence type="ECO:0000256" key="7">
    <source>
        <dbReference type="ARBA" id="ARBA00022699"/>
    </source>
</evidence>
<feature type="repeat" description="ANK" evidence="12">
    <location>
        <begin position="71"/>
        <end position="105"/>
    </location>
</feature>
<dbReference type="Gene3D" id="1.25.40.20">
    <property type="entry name" value="Ankyrin repeat-containing domain"/>
    <property type="match status" value="1"/>
</dbReference>
<comment type="subcellular location">
    <subcellularLocation>
        <location evidence="2">Secreted</location>
    </subcellularLocation>
    <subcellularLocation>
        <location evidence="1">Target cell membrane</location>
    </subcellularLocation>
</comment>
<organism evidence="13 14">
    <name type="scientific">Trichonephila inaurata madagascariensis</name>
    <dbReference type="NCBI Taxonomy" id="2747483"/>
    <lineage>
        <taxon>Eukaryota</taxon>
        <taxon>Metazoa</taxon>
        <taxon>Ecdysozoa</taxon>
        <taxon>Arthropoda</taxon>
        <taxon>Chelicerata</taxon>
        <taxon>Arachnida</taxon>
        <taxon>Araneae</taxon>
        <taxon>Araneomorphae</taxon>
        <taxon>Entelegynae</taxon>
        <taxon>Araneoidea</taxon>
        <taxon>Nephilidae</taxon>
        <taxon>Trichonephila</taxon>
        <taxon>Trichonephila inaurata</taxon>
    </lineage>
</organism>
<protein>
    <submittedName>
        <fullName evidence="13">ANK_REP_REGION domain-containing protein</fullName>
    </submittedName>
</protein>
<evidence type="ECO:0000256" key="1">
    <source>
        <dbReference type="ARBA" id="ARBA00004175"/>
    </source>
</evidence>
<name>A0A8X6XWQ3_9ARAC</name>
<evidence type="ECO:0000256" key="10">
    <source>
        <dbReference type="ARBA" id="ARBA00023043"/>
    </source>
</evidence>
<dbReference type="GO" id="GO:0005634">
    <property type="term" value="C:nucleus"/>
    <property type="evidence" value="ECO:0007669"/>
    <property type="project" value="TreeGrafter"/>
</dbReference>
<dbReference type="Pfam" id="PF12796">
    <property type="entry name" value="Ank_2"/>
    <property type="match status" value="1"/>
</dbReference>
<evidence type="ECO:0000313" key="13">
    <source>
        <dbReference type="EMBL" id="GFY61675.1"/>
    </source>
</evidence>
<dbReference type="SUPFAM" id="SSF48403">
    <property type="entry name" value="Ankyrin repeat"/>
    <property type="match status" value="1"/>
</dbReference>
<dbReference type="PROSITE" id="PS50088">
    <property type="entry name" value="ANK_REPEAT"/>
    <property type="match status" value="2"/>
</dbReference>
<evidence type="ECO:0000256" key="4">
    <source>
        <dbReference type="ARBA" id="ARBA00022525"/>
    </source>
</evidence>
<sequence>MAGIEPDPVLSIHEVSTVMELIQLLRNGADINQLKDFSETPMHSAFRHETERGLIQQMVLNGANVNAKDAWGMTPLFYAVTRHVSDRETIEFLLEHGADIKSGKRSNDRLLDNVVTHNRECIELVIKYKFLRNFPKVQRFKINVLYENKRNFYKQYKKIVELNLIPASYEALSDYLDACATEFLQMRSSRIHGSITFEHFLTNKNPLQTDSRSSFHVMQQILQDLCLGKYPIYEDLIINKIDRKDLLRMLDARIEKHQTKCKTPTLKQKVFLNTDLMRIIKQYLTGYELFTLIMVYIID</sequence>
<evidence type="ECO:0000256" key="8">
    <source>
        <dbReference type="ARBA" id="ARBA00022737"/>
    </source>
</evidence>
<keyword evidence="3" id="KW-0268">Exocytosis</keyword>
<dbReference type="AlphaFoldDB" id="A0A8X6XWQ3"/>
<dbReference type="OrthoDB" id="6434844at2759"/>
<keyword evidence="14" id="KW-1185">Reference proteome</keyword>
<keyword evidence="11" id="KW-1053">Target membrane</keyword>
<dbReference type="PANTHER" id="PTHR24193:SF121">
    <property type="entry name" value="ADA2A-CONTAINING COMPLEX COMPONENT 3, ISOFORM D"/>
    <property type="match status" value="1"/>
</dbReference>